<organism evidence="2 3">
    <name type="scientific">Arabidopsis suecica</name>
    <name type="common">Swedish thale-cress</name>
    <name type="synonym">Cardaminopsis suecica</name>
    <dbReference type="NCBI Taxonomy" id="45249"/>
    <lineage>
        <taxon>Eukaryota</taxon>
        <taxon>Viridiplantae</taxon>
        <taxon>Streptophyta</taxon>
        <taxon>Embryophyta</taxon>
        <taxon>Tracheophyta</taxon>
        <taxon>Spermatophyta</taxon>
        <taxon>Magnoliopsida</taxon>
        <taxon>eudicotyledons</taxon>
        <taxon>Gunneridae</taxon>
        <taxon>Pentapetalae</taxon>
        <taxon>rosids</taxon>
        <taxon>malvids</taxon>
        <taxon>Brassicales</taxon>
        <taxon>Brassicaceae</taxon>
        <taxon>Camelineae</taxon>
        <taxon>Arabidopsis</taxon>
    </lineage>
</organism>
<keyword evidence="1" id="KW-0175">Coiled coil</keyword>
<evidence type="ECO:0000313" key="2">
    <source>
        <dbReference type="EMBL" id="KAG7548044.1"/>
    </source>
</evidence>
<protein>
    <submittedName>
        <fullName evidence="2">Uncharacterized protein</fullName>
    </submittedName>
</protein>
<comment type="caution">
    <text evidence="2">The sequence shown here is derived from an EMBL/GenBank/DDBJ whole genome shotgun (WGS) entry which is preliminary data.</text>
</comment>
<keyword evidence="3" id="KW-1185">Reference proteome</keyword>
<feature type="coiled-coil region" evidence="1">
    <location>
        <begin position="194"/>
        <end position="221"/>
    </location>
</feature>
<proteinExistence type="predicted"/>
<evidence type="ECO:0000256" key="1">
    <source>
        <dbReference type="SAM" id="Coils"/>
    </source>
</evidence>
<gene>
    <name evidence="2" type="ORF">ISN44_As12g032520</name>
</gene>
<accession>A0A8T1YPW7</accession>
<feature type="coiled-coil region" evidence="1">
    <location>
        <begin position="289"/>
        <end position="330"/>
    </location>
</feature>
<name>A0A8T1YPW7_ARASU</name>
<sequence length="370" mass="42514">MTLPGARTISDPDELIFSAEYKKFARSSFETNALANDLLAWYDRKHKLKYADRDNFRLLSSVFEREKRDHEESETHSAEVASLKDEVARIGKREAELTGEVARLGDREISLMGEVAKLEADVAFSRDHDERELTRLRNDRFAKVSRITQKAQARLGKVKSYIKEHEHIVQPKMDALNPSKGAQEIMAVLVSRSAIVSESELENLAKEARITEEEVDALNAIELSTCLLISSVSGLLGYLLSQVSLQTEILFRVRPMFYLGPSASKAESTKSQNFVNLIGLKHQDQCRELQYFRIKKRKVDDRLEELEAEVARLRAKRRRVIVRLDEIEQTTRALEIGSEDWEKVGLQLIWPMPDRLLRDNRPVRNRAIRV</sequence>
<reference evidence="2 3" key="1">
    <citation type="submission" date="2020-12" db="EMBL/GenBank/DDBJ databases">
        <title>Concerted genomic and epigenomic changes stabilize Arabidopsis allopolyploids.</title>
        <authorList>
            <person name="Chen Z."/>
        </authorList>
    </citation>
    <scope>NUCLEOTIDE SEQUENCE [LARGE SCALE GENOMIC DNA]</scope>
    <source>
        <strain evidence="2">As9502</strain>
        <tissue evidence="2">Leaf</tissue>
    </source>
</reference>
<dbReference type="Proteomes" id="UP000694251">
    <property type="component" value="Chromosome 12"/>
</dbReference>
<dbReference type="OrthoDB" id="10653830at2759"/>
<dbReference type="AlphaFoldDB" id="A0A8T1YPW7"/>
<evidence type="ECO:0000313" key="3">
    <source>
        <dbReference type="Proteomes" id="UP000694251"/>
    </source>
</evidence>
<dbReference type="EMBL" id="JAEFBJ010000012">
    <property type="protein sequence ID" value="KAG7548044.1"/>
    <property type="molecule type" value="Genomic_DNA"/>
</dbReference>